<feature type="transmembrane region" description="Helical" evidence="1">
    <location>
        <begin position="88"/>
        <end position="114"/>
    </location>
</feature>
<dbReference type="AlphaFoldDB" id="A0A8S9ZIF6"/>
<keyword evidence="1" id="KW-1133">Transmembrane helix</keyword>
<evidence type="ECO:0000313" key="2">
    <source>
        <dbReference type="EMBL" id="KAF7633003.1"/>
    </source>
</evidence>
<sequence length="193" mass="22612">MLLPIILCPTLIIYAEYQIIYTVPETNKIICISTECSWGWASDLIYYIFILFYGLTLINYIIVWIVLKLYDWKNINNNNTSSFTWTRRILKILTIIMILNIMGFSMNIILRLTVPHLNLNITQKTITIQTLTCLTCFVMSSNAPIFFTFNEEYKNSFFNVFKIKKSTTKVTNVNSLNNIKKNNYNQFGLPQIK</sequence>
<dbReference type="Pfam" id="PF10320">
    <property type="entry name" value="7TM_GPCR_Srsx"/>
    <property type="match status" value="1"/>
</dbReference>
<comment type="caution">
    <text evidence="2">The sequence shown here is derived from an EMBL/GenBank/DDBJ whole genome shotgun (WGS) entry which is preliminary data.</text>
</comment>
<name>A0A8S9ZIF6_9BILA</name>
<organism evidence="2 3">
    <name type="scientific">Meloidogyne graminicola</name>
    <dbReference type="NCBI Taxonomy" id="189291"/>
    <lineage>
        <taxon>Eukaryota</taxon>
        <taxon>Metazoa</taxon>
        <taxon>Ecdysozoa</taxon>
        <taxon>Nematoda</taxon>
        <taxon>Chromadorea</taxon>
        <taxon>Rhabditida</taxon>
        <taxon>Tylenchina</taxon>
        <taxon>Tylenchomorpha</taxon>
        <taxon>Tylenchoidea</taxon>
        <taxon>Meloidogynidae</taxon>
        <taxon>Meloidogyninae</taxon>
        <taxon>Meloidogyne</taxon>
    </lineage>
</organism>
<accession>A0A8S9ZIF6</accession>
<evidence type="ECO:0000256" key="1">
    <source>
        <dbReference type="SAM" id="Phobius"/>
    </source>
</evidence>
<dbReference type="InterPro" id="IPR019424">
    <property type="entry name" value="7TM_GPCR_Srsx"/>
</dbReference>
<keyword evidence="1" id="KW-0472">Membrane</keyword>
<evidence type="ECO:0008006" key="4">
    <source>
        <dbReference type="Google" id="ProtNLM"/>
    </source>
</evidence>
<feature type="transmembrane region" description="Helical" evidence="1">
    <location>
        <begin position="44"/>
        <end position="67"/>
    </location>
</feature>
<gene>
    <name evidence="2" type="ORF">Mgra_00007585</name>
</gene>
<proteinExistence type="predicted"/>
<dbReference type="Proteomes" id="UP000605970">
    <property type="component" value="Unassembled WGS sequence"/>
</dbReference>
<dbReference type="EMBL" id="JABEBT010000087">
    <property type="protein sequence ID" value="KAF7633003.1"/>
    <property type="molecule type" value="Genomic_DNA"/>
</dbReference>
<keyword evidence="1" id="KW-0812">Transmembrane</keyword>
<reference evidence="2" key="1">
    <citation type="journal article" date="2020" name="Ecol. Evol.">
        <title>Genome structure and content of the rice root-knot nematode (Meloidogyne graminicola).</title>
        <authorList>
            <person name="Phan N.T."/>
            <person name="Danchin E.G.J."/>
            <person name="Klopp C."/>
            <person name="Perfus-Barbeoch L."/>
            <person name="Kozlowski D.K."/>
            <person name="Koutsovoulos G.D."/>
            <person name="Lopez-Roques C."/>
            <person name="Bouchez O."/>
            <person name="Zahm M."/>
            <person name="Besnard G."/>
            <person name="Bellafiore S."/>
        </authorList>
    </citation>
    <scope>NUCLEOTIDE SEQUENCE</scope>
    <source>
        <strain evidence="2">VN-18</strain>
    </source>
</reference>
<keyword evidence="3" id="KW-1185">Reference proteome</keyword>
<feature type="transmembrane region" description="Helical" evidence="1">
    <location>
        <begin position="126"/>
        <end position="149"/>
    </location>
</feature>
<evidence type="ECO:0000313" key="3">
    <source>
        <dbReference type="Proteomes" id="UP000605970"/>
    </source>
</evidence>
<protein>
    <recommendedName>
        <fullName evidence="4">G_PROTEIN_RECEP_F1_2 domain-containing protein</fullName>
    </recommendedName>
</protein>
<dbReference type="Gene3D" id="1.20.1070.10">
    <property type="entry name" value="Rhodopsin 7-helix transmembrane proteins"/>
    <property type="match status" value="1"/>
</dbReference>